<feature type="binding site" evidence="3">
    <location>
        <position position="201"/>
    </location>
    <ligand>
        <name>Zn(2+)</name>
        <dbReference type="ChEBI" id="CHEBI:29105"/>
    </ligand>
</feature>
<dbReference type="InterPro" id="IPR026590">
    <property type="entry name" value="Ssirtuin_cat_dom"/>
</dbReference>
<feature type="domain" description="Deacetylase sirtuin-type" evidence="4">
    <location>
        <begin position="1"/>
        <end position="297"/>
    </location>
</feature>
<keyword evidence="1" id="KW-0808">Transferase</keyword>
<dbReference type="PANTHER" id="PTHR11085:SF10">
    <property type="entry name" value="NAD-DEPENDENT PROTEIN DEACYLASE SIRTUIN-5, MITOCHONDRIAL-RELATED"/>
    <property type="match status" value="1"/>
</dbReference>
<feature type="binding site" evidence="3">
    <location>
        <position position="151"/>
    </location>
    <ligand>
        <name>Zn(2+)</name>
        <dbReference type="ChEBI" id="CHEBI:29105"/>
    </ligand>
</feature>
<dbReference type="PANTHER" id="PTHR11085">
    <property type="entry name" value="NAD-DEPENDENT PROTEIN DEACYLASE SIRTUIN-5, MITOCHONDRIAL-RELATED"/>
    <property type="match status" value="1"/>
</dbReference>
<dbReference type="InterPro" id="IPR029035">
    <property type="entry name" value="DHS-like_NAD/FAD-binding_dom"/>
</dbReference>
<dbReference type="InterPro" id="IPR003000">
    <property type="entry name" value="Sirtuin"/>
</dbReference>
<dbReference type="InterPro" id="IPR050134">
    <property type="entry name" value="NAD-dep_sirtuin_deacylases"/>
</dbReference>
<organism evidence="5 6">
    <name type="scientific">Prorocentrum cordatum</name>
    <dbReference type="NCBI Taxonomy" id="2364126"/>
    <lineage>
        <taxon>Eukaryota</taxon>
        <taxon>Sar</taxon>
        <taxon>Alveolata</taxon>
        <taxon>Dinophyceae</taxon>
        <taxon>Prorocentrales</taxon>
        <taxon>Prorocentraceae</taxon>
        <taxon>Prorocentrum</taxon>
    </lineage>
</organism>
<dbReference type="Gene3D" id="3.40.50.1220">
    <property type="entry name" value="TPP-binding domain"/>
    <property type="match status" value="1"/>
</dbReference>
<evidence type="ECO:0000256" key="2">
    <source>
        <dbReference type="ARBA" id="ARBA00023027"/>
    </source>
</evidence>
<feature type="binding site" evidence="3">
    <location>
        <position position="185"/>
    </location>
    <ligand>
        <name>Zn(2+)</name>
        <dbReference type="ChEBI" id="CHEBI:29105"/>
    </ligand>
</feature>
<evidence type="ECO:0000259" key="4">
    <source>
        <dbReference type="PROSITE" id="PS50305"/>
    </source>
</evidence>
<sequence>MAAAAAGGGTTGAATLRAAGPVCRLRSCSAEIAPGAARVDASVAQGVSAAPDSAVAWEGGEQRLLRQAAATAEKRGKWTLEAQGEATPYTTEYEALRPTYAHEAVAELVSRGMLAYVVTQNADGLHHLSGIPYSKLSDVHGSAFTEYCSKCGERYVRETYVPEDRAEDFLAGRLPGPMPPHIKRCPGCGSNHWTGRSCEKCGGALRDTVVSFGDGLEECVLSPAFEAAEAADACLSLGSTMSIGPSNQVVIIQKGPLIVCVRQDTEMDRLCKRTGGVRAYGDCDAFMRRLMRALLGDADCDAWEDSLSRKAEIYDSKRPTSGKKRGDIFVKKF</sequence>
<name>A0ABN9W890_9DINO</name>
<dbReference type="SUPFAM" id="SSF52467">
    <property type="entry name" value="DHS-like NAD/FAD-binding domain"/>
    <property type="match status" value="1"/>
</dbReference>
<proteinExistence type="predicted"/>
<keyword evidence="6" id="KW-1185">Reference proteome</keyword>
<dbReference type="Gene3D" id="2.20.28.200">
    <property type="match status" value="1"/>
</dbReference>
<dbReference type="Proteomes" id="UP001189429">
    <property type="component" value="Unassembled WGS sequence"/>
</dbReference>
<evidence type="ECO:0000313" key="6">
    <source>
        <dbReference type="Proteomes" id="UP001189429"/>
    </source>
</evidence>
<reference evidence="5" key="1">
    <citation type="submission" date="2023-10" db="EMBL/GenBank/DDBJ databases">
        <authorList>
            <person name="Chen Y."/>
            <person name="Shah S."/>
            <person name="Dougan E. K."/>
            <person name="Thang M."/>
            <person name="Chan C."/>
        </authorList>
    </citation>
    <scope>NUCLEOTIDE SEQUENCE [LARGE SCALE GENOMIC DNA]</scope>
</reference>
<feature type="active site" description="Proton acceptor" evidence="3">
    <location>
        <position position="140"/>
    </location>
</feature>
<gene>
    <name evidence="5" type="ORF">PCOR1329_LOCUS63986</name>
</gene>
<dbReference type="PROSITE" id="PS50305">
    <property type="entry name" value="SIRTUIN"/>
    <property type="match status" value="1"/>
</dbReference>
<feature type="binding site" evidence="3">
    <location>
        <position position="148"/>
    </location>
    <ligand>
        <name>Zn(2+)</name>
        <dbReference type="ChEBI" id="CHEBI:29105"/>
    </ligand>
</feature>
<keyword evidence="3" id="KW-0862">Zinc</keyword>
<keyword evidence="2" id="KW-0520">NAD</keyword>
<dbReference type="EMBL" id="CAUYUJ010018141">
    <property type="protein sequence ID" value="CAK0881022.1"/>
    <property type="molecule type" value="Genomic_DNA"/>
</dbReference>
<keyword evidence="3" id="KW-0479">Metal-binding</keyword>
<protein>
    <recommendedName>
        <fullName evidence="4">Deacetylase sirtuin-type domain-containing protein</fullName>
    </recommendedName>
</protein>
<evidence type="ECO:0000313" key="5">
    <source>
        <dbReference type="EMBL" id="CAK0881022.1"/>
    </source>
</evidence>
<accession>A0ABN9W890</accession>
<dbReference type="Pfam" id="PF02146">
    <property type="entry name" value="SIR2"/>
    <property type="match status" value="1"/>
</dbReference>
<evidence type="ECO:0000256" key="3">
    <source>
        <dbReference type="PROSITE-ProRule" id="PRU00236"/>
    </source>
</evidence>
<evidence type="ECO:0000256" key="1">
    <source>
        <dbReference type="ARBA" id="ARBA00022679"/>
    </source>
</evidence>
<comment type="caution">
    <text evidence="5">The sequence shown here is derived from an EMBL/GenBank/DDBJ whole genome shotgun (WGS) entry which is preliminary data.</text>
</comment>